<dbReference type="PANTHER" id="PTHR35370:SF1">
    <property type="entry name" value="TYPE VI SECRETION SYSTEM COMPONENT TSSF1"/>
    <property type="match status" value="1"/>
</dbReference>
<organism evidence="1 2">
    <name type="scientific">Albimonas pacifica</name>
    <dbReference type="NCBI Taxonomy" id="1114924"/>
    <lineage>
        <taxon>Bacteria</taxon>
        <taxon>Pseudomonadati</taxon>
        <taxon>Pseudomonadota</taxon>
        <taxon>Alphaproteobacteria</taxon>
        <taxon>Rhodobacterales</taxon>
        <taxon>Paracoccaceae</taxon>
        <taxon>Albimonas</taxon>
    </lineage>
</organism>
<protein>
    <submittedName>
        <fullName evidence="1">Type VI secretion system protein ImpG</fullName>
    </submittedName>
</protein>
<gene>
    <name evidence="1" type="ORF">SAMN05216258_102292</name>
</gene>
<name>A0A1I3CZ43_9RHOB</name>
<dbReference type="RefSeq" id="WP_092858228.1">
    <property type="nucleotide sequence ID" value="NZ_FOQH01000002.1"/>
</dbReference>
<dbReference type="OrthoDB" id="9763676at2"/>
<dbReference type="InterPro" id="IPR010272">
    <property type="entry name" value="T6SS_TssF"/>
</dbReference>
<dbReference type="PANTHER" id="PTHR35370">
    <property type="entry name" value="CYTOPLASMIC PROTEIN-RELATED-RELATED"/>
    <property type="match status" value="1"/>
</dbReference>
<dbReference type="Proteomes" id="UP000199377">
    <property type="component" value="Unassembled WGS sequence"/>
</dbReference>
<dbReference type="STRING" id="1114924.SAMN05216258_102292"/>
<sequence length="624" mass="68447">MDTRLLTHYESELGFIREMGAEFAEAYPKIASRLGILPMEVLDPYVERLLEGFAFLSARVQLELDLQFPQFTQNLLEIVYPHFLAPIPSMTVARFVPDPAQGGLEAGYRVPRGTTLRGHVLEGEQTACRFTTSQDATLWPLEVAEAEYVEARSDLVAAGVAWHADARAAVRLRLRRTDGAPVADLPLESLTLFLSGAATEPWRLYEALIARGLGLAGRSTDRRADWAMPLGDAIRPRGFAPEEALLPSPGQSFEGYRLLQEYFAMPQRFFFVELGGLAPAIRRAEGGEVDLYILLSDGAPALKSLSAASFELHAVPAVNLFEKRCDRVHVASTEVEHAVVVDRTAPLDYEIYRLESVAGIAGDGEEDVPFRPFYSADDFTPAGETHQAYYAQRRRLRQRSEKQRLKGVRTSYLGSDLWLSLSDRAQAPWRGDVKQLAVTALCTNRDLPLLTATGAGETDFFPPDGGPIAAVRAIVPPTRPHPSLAQGKQAWQLVSHLSLNYLSIADGDRGEGAAALREMLGLYGAIGGQATAKQLEGLTSVSSRPIVRRMAGDVLSTAVRGLEIRVGFDESAFEGAGCYLLGAVLEAFFAKYVSLNSFTETVVQSQQRGEIARWKPRSGRRVLL</sequence>
<proteinExistence type="predicted"/>
<evidence type="ECO:0000313" key="1">
    <source>
        <dbReference type="EMBL" id="SFH79735.1"/>
    </source>
</evidence>
<reference evidence="1 2" key="1">
    <citation type="submission" date="2016-10" db="EMBL/GenBank/DDBJ databases">
        <authorList>
            <person name="de Groot N.N."/>
        </authorList>
    </citation>
    <scope>NUCLEOTIDE SEQUENCE [LARGE SCALE GENOMIC DNA]</scope>
    <source>
        <strain evidence="1 2">CGMCC 1.11030</strain>
    </source>
</reference>
<dbReference type="AlphaFoldDB" id="A0A1I3CZ43"/>
<dbReference type="Pfam" id="PF05947">
    <property type="entry name" value="T6SS_TssF"/>
    <property type="match status" value="1"/>
</dbReference>
<keyword evidence="2" id="KW-1185">Reference proteome</keyword>
<accession>A0A1I3CZ43</accession>
<dbReference type="PIRSF" id="PIRSF028304">
    <property type="entry name" value="UCP028304"/>
    <property type="match status" value="1"/>
</dbReference>
<evidence type="ECO:0000313" key="2">
    <source>
        <dbReference type="Proteomes" id="UP000199377"/>
    </source>
</evidence>
<dbReference type="EMBL" id="FOQH01000002">
    <property type="protein sequence ID" value="SFH79735.1"/>
    <property type="molecule type" value="Genomic_DNA"/>
</dbReference>
<dbReference type="NCBIfam" id="TIGR03359">
    <property type="entry name" value="VI_chp_6"/>
    <property type="match status" value="1"/>
</dbReference>